<feature type="transmembrane region" description="Helical" evidence="1">
    <location>
        <begin position="135"/>
        <end position="160"/>
    </location>
</feature>
<keyword evidence="1" id="KW-1133">Transmembrane helix</keyword>
<evidence type="ECO:0000313" key="3">
    <source>
        <dbReference type="Proteomes" id="UP000029585"/>
    </source>
</evidence>
<dbReference type="InterPro" id="IPR014535">
    <property type="entry name" value="Hpre_diP_synt_I"/>
</dbReference>
<dbReference type="PIRSF" id="PIRSF027391">
    <property type="entry name" value="Hpre_diP_synt_I"/>
    <property type="match status" value="1"/>
</dbReference>
<name>A0A096B5N2_FLAPL</name>
<dbReference type="Pfam" id="PF07456">
    <property type="entry name" value="Hpre_diP_synt_I"/>
    <property type="match status" value="1"/>
</dbReference>
<keyword evidence="1" id="KW-0472">Membrane</keyword>
<organism evidence="2 3">
    <name type="scientific">Flavonifractor plautii 1_3_50AFAA</name>
    <dbReference type="NCBI Taxonomy" id="742738"/>
    <lineage>
        <taxon>Bacteria</taxon>
        <taxon>Bacillati</taxon>
        <taxon>Bacillota</taxon>
        <taxon>Clostridia</taxon>
        <taxon>Eubacteriales</taxon>
        <taxon>Oscillospiraceae</taxon>
        <taxon>Flavonifractor</taxon>
    </lineage>
</organism>
<dbReference type="RefSeq" id="WP_044942166.1">
    <property type="nucleotide sequence ID" value="NZ_KN174164.1"/>
</dbReference>
<dbReference type="AlphaFoldDB" id="A0A096B5N2"/>
<proteinExistence type="predicted"/>
<accession>A0A096B5N2</accession>
<protein>
    <submittedName>
        <fullName evidence="2">Heptaprenyl diphosphate synthase component I</fullName>
    </submittedName>
</protein>
<dbReference type="Proteomes" id="UP000029585">
    <property type="component" value="Unassembled WGS sequence"/>
</dbReference>
<dbReference type="InterPro" id="IPR010898">
    <property type="entry name" value="Hpre_diP_synth_I"/>
</dbReference>
<reference evidence="2 3" key="1">
    <citation type="submission" date="2011-08" db="EMBL/GenBank/DDBJ databases">
        <title>The Genome Sequence of Clostridium orbiscindens 1_3_50AFAA.</title>
        <authorList>
            <consortium name="The Broad Institute Genome Sequencing Platform"/>
            <person name="Earl A."/>
            <person name="Ward D."/>
            <person name="Feldgarden M."/>
            <person name="Gevers D."/>
            <person name="Daigneault M."/>
            <person name="Strauss J."/>
            <person name="Allen-Vercoe E."/>
            <person name="Young S.K."/>
            <person name="Zeng Q."/>
            <person name="Gargeya S."/>
            <person name="Fitzgerald M."/>
            <person name="Haas B."/>
            <person name="Abouelleil A."/>
            <person name="Alvarado L."/>
            <person name="Arachchi H.M."/>
            <person name="Berlin A."/>
            <person name="Brown A."/>
            <person name="Chapman S.B."/>
            <person name="Chen Z."/>
            <person name="Dunbar C."/>
            <person name="Freedman E."/>
            <person name="Gearin G."/>
            <person name="Gellesch M."/>
            <person name="Goldberg J."/>
            <person name="Griggs A."/>
            <person name="Gujja S."/>
            <person name="Heiman D."/>
            <person name="Howarth C."/>
            <person name="Larson L."/>
            <person name="Lui A."/>
            <person name="MacDonald P.J.P."/>
            <person name="Montmayeur A."/>
            <person name="Murphy C."/>
            <person name="Neiman D."/>
            <person name="Pearson M."/>
            <person name="Priest M."/>
            <person name="Roberts A."/>
            <person name="Saif S."/>
            <person name="Shea T."/>
            <person name="Shenoy N."/>
            <person name="Sisk P."/>
            <person name="Stolte C."/>
            <person name="Sykes S."/>
            <person name="Wortman J."/>
            <person name="Nusbaum C."/>
            <person name="Birren B."/>
        </authorList>
    </citation>
    <scope>NUCLEOTIDE SEQUENCE [LARGE SCALE GENOMIC DNA]</scope>
    <source>
        <strain evidence="2 3">1_3_50AFAA</strain>
    </source>
</reference>
<keyword evidence="1" id="KW-0812">Transmembrane</keyword>
<evidence type="ECO:0000313" key="2">
    <source>
        <dbReference type="EMBL" id="KGF54315.1"/>
    </source>
</evidence>
<keyword evidence="3" id="KW-1185">Reference proteome</keyword>
<evidence type="ECO:0000256" key="1">
    <source>
        <dbReference type="SAM" id="Phobius"/>
    </source>
</evidence>
<dbReference type="Gene3D" id="1.10.1760.20">
    <property type="match status" value="1"/>
</dbReference>
<gene>
    <name evidence="2" type="ORF">HMPREF9460_02922</name>
</gene>
<dbReference type="eggNOG" id="COG4769">
    <property type="taxonomic scope" value="Bacteria"/>
</dbReference>
<sequence length="171" mass="17395">MSSSLRRLTRCAVLTALALALSVAEGLVPLTILFPLPGLRLGLANLVTVYALCRLSGREALLILAARCLLGALLGGNLMALAFSLTGGLLALGVMALLLRCSFLSLFGVSIAGAAAHNTGQILAAMAVLGSRAPLVYLPPLLLCSLVTGAVTGGASMLLVHRIPLPGDIKS</sequence>
<dbReference type="PATRIC" id="fig|742738.3.peg.3003"/>
<dbReference type="HOGENOM" id="CLU_108933_1_1_9"/>
<dbReference type="EMBL" id="ADLO01000090">
    <property type="protein sequence ID" value="KGF54315.1"/>
    <property type="molecule type" value="Genomic_DNA"/>
</dbReference>
<comment type="caution">
    <text evidence="2">The sequence shown here is derived from an EMBL/GenBank/DDBJ whole genome shotgun (WGS) entry which is preliminary data.</text>
</comment>